<feature type="transmembrane region" description="Helical" evidence="1">
    <location>
        <begin position="33"/>
        <end position="53"/>
    </location>
</feature>
<dbReference type="EnsemblMetazoa" id="GAUT008737-RA">
    <property type="protein sequence ID" value="GAUT008737-PA"/>
    <property type="gene ID" value="GAUT008737"/>
</dbReference>
<reference evidence="2" key="1">
    <citation type="submission" date="2020-05" db="UniProtKB">
        <authorList>
            <consortium name="EnsemblMetazoa"/>
        </authorList>
    </citation>
    <scope>IDENTIFICATION</scope>
    <source>
        <strain evidence="2">TTRI</strain>
    </source>
</reference>
<keyword evidence="1" id="KW-0472">Membrane</keyword>
<evidence type="ECO:0000313" key="3">
    <source>
        <dbReference type="Proteomes" id="UP000078200"/>
    </source>
</evidence>
<keyword evidence="1" id="KW-1133">Transmembrane helix</keyword>
<evidence type="ECO:0000256" key="1">
    <source>
        <dbReference type="SAM" id="Phobius"/>
    </source>
</evidence>
<accession>A0A1A9ULV6</accession>
<sequence length="200" mass="23426">MQRDAVLSKMTSVDKVQDVEEQKRKIFKSVKDTFIAMVYGVVCYGWLVDWLYICVPVLVDDDDVVFLVARDFFNRKQVKNSIDEDTFCKLSSDDELLPSKHLRKCNVLNYVIELSVVCLQLKLHYNVVQLKKRFKPNYCNDSKKNAKISIRFHKYQHSEHLEPDCNYNFVILVLAKGGARRIIWRFNALTGNEFQSHVVI</sequence>
<dbReference type="AlphaFoldDB" id="A0A1A9ULV6"/>
<keyword evidence="3" id="KW-1185">Reference proteome</keyword>
<proteinExistence type="predicted"/>
<keyword evidence="1" id="KW-0812">Transmembrane</keyword>
<name>A0A1A9ULV6_GLOAU</name>
<dbReference type="VEuPathDB" id="VectorBase:GAUT008737"/>
<evidence type="ECO:0000313" key="2">
    <source>
        <dbReference type="EnsemblMetazoa" id="GAUT008737-PA"/>
    </source>
</evidence>
<dbReference type="Proteomes" id="UP000078200">
    <property type="component" value="Unassembled WGS sequence"/>
</dbReference>
<organism evidence="2 3">
    <name type="scientific">Glossina austeni</name>
    <name type="common">Savannah tsetse fly</name>
    <dbReference type="NCBI Taxonomy" id="7395"/>
    <lineage>
        <taxon>Eukaryota</taxon>
        <taxon>Metazoa</taxon>
        <taxon>Ecdysozoa</taxon>
        <taxon>Arthropoda</taxon>
        <taxon>Hexapoda</taxon>
        <taxon>Insecta</taxon>
        <taxon>Pterygota</taxon>
        <taxon>Neoptera</taxon>
        <taxon>Endopterygota</taxon>
        <taxon>Diptera</taxon>
        <taxon>Brachycera</taxon>
        <taxon>Muscomorpha</taxon>
        <taxon>Hippoboscoidea</taxon>
        <taxon>Glossinidae</taxon>
        <taxon>Glossina</taxon>
    </lineage>
</organism>
<protein>
    <submittedName>
        <fullName evidence="2">Uncharacterized protein</fullName>
    </submittedName>
</protein>